<proteinExistence type="predicted"/>
<dbReference type="PANTHER" id="PTHR34704">
    <property type="entry name" value="ATPASE"/>
    <property type="match status" value="1"/>
</dbReference>
<dbReference type="InterPro" id="IPR004256">
    <property type="entry name" value="DUF234"/>
</dbReference>
<dbReference type="AlphaFoldDB" id="A0A0U4BDR6"/>
<feature type="domain" description="DUF234" evidence="1">
    <location>
        <begin position="281"/>
        <end position="376"/>
    </location>
</feature>
<dbReference type="OrthoDB" id="3209349at2"/>
<dbReference type="EMBL" id="CP011502">
    <property type="protein sequence ID" value="ALX05945.1"/>
    <property type="molecule type" value="Genomic_DNA"/>
</dbReference>
<dbReference type="Proteomes" id="UP000067689">
    <property type="component" value="Chromosome"/>
</dbReference>
<sequence length="436" mass="47837">MGKSRLVEEFVERSGVPYLFYAASRRPLHEELQLFVDEVARSNLPGADTFRDLTVTSWDAALRLLASATSDTGSIVVLDELPYVIAQDPAFEGTLQTVFDRILSRHRLLLIGIGSDLAMMEALSSYDRPFHQRADEMVVPALSPAEVARMLQLEPADAFDAHLVTGGLPLICAEWKPGQSLTDYLRSAFANPTSALLVSAERALAAEFPSEAQARTVLGAIGSGERTFTSIGRASGVTAASLSRALSLLTDKRIVHRATPLSTKASQEARYWVADPYLRFWLEFVGPYIHEVERGRGDRTLERVQRSWTTWRGRAIEPIVREAIDRLGLPLGPDGSAGVVGGYWTRKNDPEIDIVVADRAPTAKALFAVGSIKWLENAPFSRRDYDRLVEHRRQLPGATDETPLLAVSRVPTQIDDVTVLGPAELIAAWPSGDPGV</sequence>
<dbReference type="PATRIC" id="fig|2041.4.peg.3171"/>
<protein>
    <submittedName>
        <fullName evidence="2">ATPase</fullName>
    </submittedName>
</protein>
<dbReference type="Gene3D" id="3.40.50.300">
    <property type="entry name" value="P-loop containing nucleotide triphosphate hydrolases"/>
    <property type="match status" value="1"/>
</dbReference>
<name>A0A0U4BDR6_9ACTN</name>
<dbReference type="SUPFAM" id="SSF46785">
    <property type="entry name" value="Winged helix' DNA-binding domain"/>
    <property type="match status" value="1"/>
</dbReference>
<reference evidence="2 3" key="1">
    <citation type="journal article" date="1991" name="Int. J. Syst. Bacteriol.">
        <title>Description of the erythromycin-producing bacterium Arthrobacter sp. strain NRRL B-3381 as Aeromicrobium erythreum gen. nov., sp. nov.</title>
        <authorList>
            <person name="Miller E.S."/>
            <person name="Woese C.R."/>
            <person name="Brenner S."/>
        </authorList>
    </citation>
    <scope>NUCLEOTIDE SEQUENCE [LARGE SCALE GENOMIC DNA]</scope>
    <source>
        <strain evidence="2 3">AR18</strain>
    </source>
</reference>
<dbReference type="SUPFAM" id="SSF52540">
    <property type="entry name" value="P-loop containing nucleoside triphosphate hydrolases"/>
    <property type="match status" value="1"/>
</dbReference>
<dbReference type="STRING" id="2041.AERYTH_15175"/>
<evidence type="ECO:0000313" key="3">
    <source>
        <dbReference type="Proteomes" id="UP000067689"/>
    </source>
</evidence>
<accession>A0A0U4BDR6</accession>
<dbReference type="KEGG" id="aer:AERYTH_15175"/>
<dbReference type="InterPro" id="IPR036390">
    <property type="entry name" value="WH_DNA-bd_sf"/>
</dbReference>
<dbReference type="InterPro" id="IPR027417">
    <property type="entry name" value="P-loop_NTPase"/>
</dbReference>
<evidence type="ECO:0000313" key="2">
    <source>
        <dbReference type="EMBL" id="ALX05945.1"/>
    </source>
</evidence>
<keyword evidence="3" id="KW-1185">Reference proteome</keyword>
<organism evidence="2 3">
    <name type="scientific">Aeromicrobium erythreum</name>
    <dbReference type="NCBI Taxonomy" id="2041"/>
    <lineage>
        <taxon>Bacteria</taxon>
        <taxon>Bacillati</taxon>
        <taxon>Actinomycetota</taxon>
        <taxon>Actinomycetes</taxon>
        <taxon>Propionibacteriales</taxon>
        <taxon>Nocardioidaceae</taxon>
        <taxon>Aeromicrobium</taxon>
    </lineage>
</organism>
<evidence type="ECO:0000259" key="1">
    <source>
        <dbReference type="Pfam" id="PF03008"/>
    </source>
</evidence>
<dbReference type="Pfam" id="PF03008">
    <property type="entry name" value="DUF234"/>
    <property type="match status" value="1"/>
</dbReference>
<gene>
    <name evidence="2" type="ORF">AERYTH_15175</name>
</gene>
<dbReference type="PANTHER" id="PTHR34704:SF1">
    <property type="entry name" value="ATPASE"/>
    <property type="match status" value="1"/>
</dbReference>